<dbReference type="InterPro" id="IPR000873">
    <property type="entry name" value="AMP-dep_synth/lig_dom"/>
</dbReference>
<evidence type="ECO:0000256" key="1">
    <source>
        <dbReference type="ARBA" id="ARBA00006432"/>
    </source>
</evidence>
<protein>
    <submittedName>
        <fullName evidence="7">AMP-dependent synthetase and ligase</fullName>
    </submittedName>
</protein>
<comment type="similarity">
    <text evidence="1">Belongs to the ATP-dependent AMP-binding enzyme family.</text>
</comment>
<dbReference type="GO" id="GO:0006631">
    <property type="term" value="P:fatty acid metabolic process"/>
    <property type="evidence" value="ECO:0007669"/>
    <property type="project" value="UniProtKB-KW"/>
</dbReference>
<name>A0A166J5P6_9AGAM</name>
<dbReference type="InterPro" id="IPR020845">
    <property type="entry name" value="AMP-binding_CS"/>
</dbReference>
<dbReference type="STRING" id="1314776.A0A166J5P6"/>
<dbReference type="SUPFAM" id="SSF56801">
    <property type="entry name" value="Acetyl-CoA synthetase-like"/>
    <property type="match status" value="1"/>
</dbReference>
<keyword evidence="3" id="KW-0276">Fatty acid metabolism</keyword>
<accession>A0A166J5P6</accession>
<evidence type="ECO:0000256" key="2">
    <source>
        <dbReference type="ARBA" id="ARBA00022598"/>
    </source>
</evidence>
<dbReference type="EMBL" id="KV428004">
    <property type="protein sequence ID" value="KZT44394.1"/>
    <property type="molecule type" value="Genomic_DNA"/>
</dbReference>
<dbReference type="Pfam" id="PF13193">
    <property type="entry name" value="AMP-binding_C"/>
    <property type="match status" value="1"/>
</dbReference>
<organism evidence="7 8">
    <name type="scientific">Sistotremastrum suecicum HHB10207 ss-3</name>
    <dbReference type="NCBI Taxonomy" id="1314776"/>
    <lineage>
        <taxon>Eukaryota</taxon>
        <taxon>Fungi</taxon>
        <taxon>Dikarya</taxon>
        <taxon>Basidiomycota</taxon>
        <taxon>Agaricomycotina</taxon>
        <taxon>Agaricomycetes</taxon>
        <taxon>Sistotremastrales</taxon>
        <taxon>Sistotremastraceae</taxon>
        <taxon>Sistotremastrum</taxon>
    </lineage>
</organism>
<evidence type="ECO:0000256" key="4">
    <source>
        <dbReference type="ARBA" id="ARBA00023098"/>
    </source>
</evidence>
<dbReference type="Gene3D" id="3.30.300.30">
    <property type="match status" value="1"/>
</dbReference>
<evidence type="ECO:0000259" key="6">
    <source>
        <dbReference type="Pfam" id="PF13193"/>
    </source>
</evidence>
<dbReference type="PROSITE" id="PS00455">
    <property type="entry name" value="AMP_BINDING"/>
    <property type="match status" value="1"/>
</dbReference>
<evidence type="ECO:0000313" key="8">
    <source>
        <dbReference type="Proteomes" id="UP000076798"/>
    </source>
</evidence>
<keyword evidence="2 7" id="KW-0436">Ligase</keyword>
<dbReference type="Proteomes" id="UP000076798">
    <property type="component" value="Unassembled WGS sequence"/>
</dbReference>
<dbReference type="PANTHER" id="PTHR43859">
    <property type="entry name" value="ACYL-ACTIVATING ENZYME"/>
    <property type="match status" value="1"/>
</dbReference>
<reference evidence="7 8" key="1">
    <citation type="journal article" date="2016" name="Mol. Biol. Evol.">
        <title>Comparative Genomics of Early-Diverging Mushroom-Forming Fungi Provides Insights into the Origins of Lignocellulose Decay Capabilities.</title>
        <authorList>
            <person name="Nagy L.G."/>
            <person name="Riley R."/>
            <person name="Tritt A."/>
            <person name="Adam C."/>
            <person name="Daum C."/>
            <person name="Floudas D."/>
            <person name="Sun H."/>
            <person name="Yadav J.S."/>
            <person name="Pangilinan J."/>
            <person name="Larsson K.H."/>
            <person name="Matsuura K."/>
            <person name="Barry K."/>
            <person name="Labutti K."/>
            <person name="Kuo R."/>
            <person name="Ohm R.A."/>
            <person name="Bhattacharya S.S."/>
            <person name="Shirouzu T."/>
            <person name="Yoshinaga Y."/>
            <person name="Martin F.M."/>
            <person name="Grigoriev I.V."/>
            <person name="Hibbett D.S."/>
        </authorList>
    </citation>
    <scope>NUCLEOTIDE SEQUENCE [LARGE SCALE GENOMIC DNA]</scope>
    <source>
        <strain evidence="7 8">HHB10207 ss-3</strain>
    </source>
</reference>
<dbReference type="GO" id="GO:0016874">
    <property type="term" value="F:ligase activity"/>
    <property type="evidence" value="ECO:0007669"/>
    <property type="project" value="UniProtKB-KW"/>
</dbReference>
<proteinExistence type="inferred from homology"/>
<keyword evidence="4" id="KW-0443">Lipid metabolism</keyword>
<dbReference type="Gene3D" id="3.40.50.12780">
    <property type="entry name" value="N-terminal domain of ligase-like"/>
    <property type="match status" value="1"/>
</dbReference>
<evidence type="ECO:0000256" key="3">
    <source>
        <dbReference type="ARBA" id="ARBA00022832"/>
    </source>
</evidence>
<dbReference type="AlphaFoldDB" id="A0A166J5P6"/>
<dbReference type="OrthoDB" id="10253115at2759"/>
<dbReference type="InterPro" id="IPR025110">
    <property type="entry name" value="AMP-bd_C"/>
</dbReference>
<sequence length="556" mass="61183">MYKLPEHLRPTPESLPPKDAILRLAVPEGLPVNITPLNPLVFLIRAAAIFPDKVALVHHDVPNPVTYNYAIWAQRIQNLAYALIEAGIKPGDRVAVIAPNWYADAHHGILAARAVITPINIRLTKGEVDYILNHSGAKFVLVDHEFAHLVQGTSIPTIISEDSGKPDDPYEQFLASGRKFSQENGWLGLAPEKNENAVAALCYTSGTTGRPKGVATTLRGSYLAALANAFETSLNRESVYLWQGWTFPWANTFAMATQVTLRTVSYPHIWKHLLHSGISHYCGAPTVQISIAAAPEARRLAKPVKAIIAGSAPTAALIGELENRNIKAIHVYANQTYGPFTRNYERPHWSSLDIQERSKLMSRQGHGFATSDEARVVVQTDGKEISDVPMDGLTVGEIVVRGNIVMKEYFNDPEATKTAFRGGYFHSGDLAVRHSDGSVAIIDRSKDLIISGGENVSSLAVEQALAAHPDVLEASVVARSHPKWGERPMAFIILRIEAIEKWADRHHHFAADLKQFARNHLPGFALPEWIKVVPELPKTSTGKILKHALRKEVAKL</sequence>
<gene>
    <name evidence="7" type="ORF">SISSUDRAFT_1038901</name>
</gene>
<dbReference type="Pfam" id="PF00501">
    <property type="entry name" value="AMP-binding"/>
    <property type="match status" value="1"/>
</dbReference>
<dbReference type="InterPro" id="IPR045851">
    <property type="entry name" value="AMP-bd_C_sf"/>
</dbReference>
<feature type="domain" description="AMP-dependent synthetase/ligase" evidence="5">
    <location>
        <begin position="45"/>
        <end position="410"/>
    </location>
</feature>
<dbReference type="PANTHER" id="PTHR43859:SF4">
    <property type="entry name" value="BUTANOATE--COA LIGASE AAE1-RELATED"/>
    <property type="match status" value="1"/>
</dbReference>
<evidence type="ECO:0000259" key="5">
    <source>
        <dbReference type="Pfam" id="PF00501"/>
    </source>
</evidence>
<feature type="domain" description="AMP-binding enzyme C-terminal" evidence="6">
    <location>
        <begin position="461"/>
        <end position="543"/>
    </location>
</feature>
<evidence type="ECO:0000313" key="7">
    <source>
        <dbReference type="EMBL" id="KZT44394.1"/>
    </source>
</evidence>
<dbReference type="InterPro" id="IPR042099">
    <property type="entry name" value="ANL_N_sf"/>
</dbReference>
<keyword evidence="8" id="KW-1185">Reference proteome</keyword>